<comment type="cofactor">
    <cofactor evidence="1">
        <name>Zn(2+)</name>
        <dbReference type="ChEBI" id="CHEBI:29105"/>
    </cofactor>
</comment>
<accession>A0AAD5EE44</accession>
<feature type="domain" description="Prenyltransferase alpha-alpha toroid" evidence="9">
    <location>
        <begin position="1"/>
        <end position="302"/>
    </location>
</feature>
<keyword evidence="4" id="KW-0808">Transferase</keyword>
<gene>
    <name evidence="10" type="ORF">K450DRAFT_230534</name>
</gene>
<keyword evidence="5" id="KW-0479">Metal-binding</keyword>
<evidence type="ECO:0000256" key="6">
    <source>
        <dbReference type="ARBA" id="ARBA00022737"/>
    </source>
</evidence>
<dbReference type="PANTHER" id="PTHR11774">
    <property type="entry name" value="GERANYLGERANYL TRANSFERASE TYPE BETA SUBUNIT"/>
    <property type="match status" value="1"/>
</dbReference>
<dbReference type="GeneID" id="75912612"/>
<dbReference type="RefSeq" id="XP_051446656.1">
    <property type="nucleotide sequence ID" value="XM_051587265.1"/>
</dbReference>
<keyword evidence="7" id="KW-0862">Zinc</keyword>
<sequence>MTLAFFCLGSLSLLGQLDSAVSEKDRKEWIDWIYAQQVLPDPEDLDKSRYTCGFKGSSWAGHSYDPQATSTKYDPNDTASIPNTYTALANLLLLGDDLSRVNTKAIATMLKHLQQEDGSYAPTYGSSETDIRFVFCACVISHILDDWSGVDIDRATAFIRNSQSYENAMGQSPEGEAHGGSTFCGVAALTLMGKLKEGLVDRDELIKWCLARQISGFQGRPNKKEDTCYCFWIGGALQNLGAFHLVNDANLRSFLMSTQTIRGGFGKDSESPPDVLHSYMGLATLSLMKEPGLTELDTALNIPIAGVNHLRKLRGHQ</sequence>
<evidence type="ECO:0000259" key="9">
    <source>
        <dbReference type="Pfam" id="PF00432"/>
    </source>
</evidence>
<keyword evidence="3" id="KW-0637">Prenyltransferase</keyword>
<dbReference type="Pfam" id="PF00432">
    <property type="entry name" value="Prenyltrans"/>
    <property type="match status" value="1"/>
</dbReference>
<reference evidence="10" key="1">
    <citation type="submission" date="2021-06" db="EMBL/GenBank/DDBJ databases">
        <authorList>
            <consortium name="DOE Joint Genome Institute"/>
            <person name="Mondo S.J."/>
            <person name="Amses K.R."/>
            <person name="Simmons D.R."/>
            <person name="Longcore J.E."/>
            <person name="Seto K."/>
            <person name="Alves G.H."/>
            <person name="Bonds A.E."/>
            <person name="Quandt C.A."/>
            <person name="Davis W.J."/>
            <person name="Chang Y."/>
            <person name="Letcher P.M."/>
            <person name="Powell M.J."/>
            <person name="Kuo A."/>
            <person name="Labutti K."/>
            <person name="Pangilinan J."/>
            <person name="Andreopoulos W."/>
            <person name="Tritt A."/>
            <person name="Riley R."/>
            <person name="Hundley H."/>
            <person name="Johnson J."/>
            <person name="Lipzen A."/>
            <person name="Barry K."/>
            <person name="Berbee M.L."/>
            <person name="Buchler N.E."/>
            <person name="Grigoriev I.V."/>
            <person name="Spatafora J.W."/>
            <person name="Stajich J.E."/>
            <person name="James T.Y."/>
        </authorList>
    </citation>
    <scope>NUCLEOTIDE SEQUENCE</scope>
    <source>
        <strain evidence="10">AG</strain>
    </source>
</reference>
<feature type="chain" id="PRO_5041959340" description="Prenyltransferase alpha-alpha toroid domain-containing protein" evidence="8">
    <location>
        <begin position="23"/>
        <end position="317"/>
    </location>
</feature>
<dbReference type="AlphaFoldDB" id="A0AAD5EE44"/>
<dbReference type="GO" id="GO:0046872">
    <property type="term" value="F:metal ion binding"/>
    <property type="evidence" value="ECO:0007669"/>
    <property type="project" value="UniProtKB-KW"/>
</dbReference>
<evidence type="ECO:0000256" key="3">
    <source>
        <dbReference type="ARBA" id="ARBA00022602"/>
    </source>
</evidence>
<proteinExistence type="inferred from homology"/>
<comment type="similarity">
    <text evidence="2">Belongs to the protein prenyltransferase subunit beta family.</text>
</comment>
<protein>
    <recommendedName>
        <fullName evidence="9">Prenyltransferase alpha-alpha toroid domain-containing protein</fullName>
    </recommendedName>
</protein>
<evidence type="ECO:0000256" key="1">
    <source>
        <dbReference type="ARBA" id="ARBA00001947"/>
    </source>
</evidence>
<dbReference type="EMBL" id="MU620904">
    <property type="protein sequence ID" value="KAI8581652.1"/>
    <property type="molecule type" value="Genomic_DNA"/>
</dbReference>
<dbReference type="PANTHER" id="PTHR11774:SF4">
    <property type="entry name" value="GERANYLGERANYL TRANSFERASE TYPE-1 SUBUNIT BETA"/>
    <property type="match status" value="1"/>
</dbReference>
<dbReference type="GO" id="GO:0004662">
    <property type="term" value="F:CAAX-protein geranylgeranyltransferase activity"/>
    <property type="evidence" value="ECO:0007669"/>
    <property type="project" value="TreeGrafter"/>
</dbReference>
<keyword evidence="8" id="KW-0732">Signal</keyword>
<evidence type="ECO:0000313" key="11">
    <source>
        <dbReference type="Proteomes" id="UP001206595"/>
    </source>
</evidence>
<dbReference type="InterPro" id="IPR001330">
    <property type="entry name" value="Prenyltrans"/>
</dbReference>
<dbReference type="Proteomes" id="UP001206595">
    <property type="component" value="Unassembled WGS sequence"/>
</dbReference>
<evidence type="ECO:0000256" key="8">
    <source>
        <dbReference type="SAM" id="SignalP"/>
    </source>
</evidence>
<dbReference type="Gene3D" id="1.50.10.20">
    <property type="match status" value="1"/>
</dbReference>
<organism evidence="10 11">
    <name type="scientific">Umbelopsis ramanniana AG</name>
    <dbReference type="NCBI Taxonomy" id="1314678"/>
    <lineage>
        <taxon>Eukaryota</taxon>
        <taxon>Fungi</taxon>
        <taxon>Fungi incertae sedis</taxon>
        <taxon>Mucoromycota</taxon>
        <taxon>Mucoromycotina</taxon>
        <taxon>Umbelopsidomycetes</taxon>
        <taxon>Umbelopsidales</taxon>
        <taxon>Umbelopsidaceae</taxon>
        <taxon>Umbelopsis</taxon>
    </lineage>
</organism>
<keyword evidence="11" id="KW-1185">Reference proteome</keyword>
<evidence type="ECO:0000313" key="10">
    <source>
        <dbReference type="EMBL" id="KAI8581652.1"/>
    </source>
</evidence>
<evidence type="ECO:0000256" key="5">
    <source>
        <dbReference type="ARBA" id="ARBA00022723"/>
    </source>
</evidence>
<dbReference type="InterPro" id="IPR045089">
    <property type="entry name" value="PGGT1B-like"/>
</dbReference>
<dbReference type="SUPFAM" id="SSF48239">
    <property type="entry name" value="Terpenoid cyclases/Protein prenyltransferases"/>
    <property type="match status" value="1"/>
</dbReference>
<comment type="caution">
    <text evidence="10">The sequence shown here is derived from an EMBL/GenBank/DDBJ whole genome shotgun (WGS) entry which is preliminary data.</text>
</comment>
<evidence type="ECO:0000256" key="2">
    <source>
        <dbReference type="ARBA" id="ARBA00010497"/>
    </source>
</evidence>
<name>A0AAD5EE44_UMBRA</name>
<keyword evidence="6" id="KW-0677">Repeat</keyword>
<reference evidence="10" key="2">
    <citation type="journal article" date="2022" name="Proc. Natl. Acad. Sci. U.S.A.">
        <title>Diploid-dominant life cycles characterize the early evolution of Fungi.</title>
        <authorList>
            <person name="Amses K.R."/>
            <person name="Simmons D.R."/>
            <person name="Longcore J.E."/>
            <person name="Mondo S.J."/>
            <person name="Seto K."/>
            <person name="Jeronimo G.H."/>
            <person name="Bonds A.E."/>
            <person name="Quandt C.A."/>
            <person name="Davis W.J."/>
            <person name="Chang Y."/>
            <person name="Federici B.A."/>
            <person name="Kuo A."/>
            <person name="LaButti K."/>
            <person name="Pangilinan J."/>
            <person name="Andreopoulos W."/>
            <person name="Tritt A."/>
            <person name="Riley R."/>
            <person name="Hundley H."/>
            <person name="Johnson J."/>
            <person name="Lipzen A."/>
            <person name="Barry K."/>
            <person name="Lang B.F."/>
            <person name="Cuomo C.A."/>
            <person name="Buchler N.E."/>
            <person name="Grigoriev I.V."/>
            <person name="Spatafora J.W."/>
            <person name="Stajich J.E."/>
            <person name="James T.Y."/>
        </authorList>
    </citation>
    <scope>NUCLEOTIDE SEQUENCE</scope>
    <source>
        <strain evidence="10">AG</strain>
    </source>
</reference>
<evidence type="ECO:0000256" key="7">
    <source>
        <dbReference type="ARBA" id="ARBA00022833"/>
    </source>
</evidence>
<evidence type="ECO:0000256" key="4">
    <source>
        <dbReference type="ARBA" id="ARBA00022679"/>
    </source>
</evidence>
<dbReference type="InterPro" id="IPR008930">
    <property type="entry name" value="Terpenoid_cyclase/PrenylTrfase"/>
</dbReference>
<dbReference type="GO" id="GO:0005953">
    <property type="term" value="C:CAAX-protein geranylgeranyltransferase complex"/>
    <property type="evidence" value="ECO:0007669"/>
    <property type="project" value="TreeGrafter"/>
</dbReference>
<feature type="signal peptide" evidence="8">
    <location>
        <begin position="1"/>
        <end position="22"/>
    </location>
</feature>